<dbReference type="EMBL" id="KV426063">
    <property type="protein sequence ID" value="KZV89815.1"/>
    <property type="molecule type" value="Genomic_DNA"/>
</dbReference>
<evidence type="ECO:0000313" key="3">
    <source>
        <dbReference type="Proteomes" id="UP000077266"/>
    </source>
</evidence>
<dbReference type="InParanoid" id="A0A165G0R0"/>
<dbReference type="PANTHER" id="PTHR38926:SF5">
    <property type="entry name" value="F-BOX AND LEUCINE-RICH REPEAT PROTEIN 6"/>
    <property type="match status" value="1"/>
</dbReference>
<evidence type="ECO:0000313" key="2">
    <source>
        <dbReference type="EMBL" id="KZV89815.1"/>
    </source>
</evidence>
<dbReference type="InterPro" id="IPR001810">
    <property type="entry name" value="F-box_dom"/>
</dbReference>
<dbReference type="OrthoDB" id="2995388at2759"/>
<gene>
    <name evidence="2" type="ORF">EXIGLDRAFT_721050</name>
</gene>
<dbReference type="PANTHER" id="PTHR38926">
    <property type="entry name" value="F-BOX DOMAIN CONTAINING PROTEIN, EXPRESSED"/>
    <property type="match status" value="1"/>
</dbReference>
<evidence type="ECO:0000259" key="1">
    <source>
        <dbReference type="PROSITE" id="PS50181"/>
    </source>
</evidence>
<proteinExistence type="predicted"/>
<feature type="domain" description="F-box" evidence="1">
    <location>
        <begin position="1"/>
        <end position="47"/>
    </location>
</feature>
<keyword evidence="3" id="KW-1185">Reference proteome</keyword>
<dbReference type="PROSITE" id="PS50181">
    <property type="entry name" value="FBOX"/>
    <property type="match status" value="1"/>
</dbReference>
<sequence length="475" mass="53870">MHIPGDLLCDIFRLVDGASVDQKFRLSQVCTYWREVALDAPLLWSSLTLADSLDANRLPILLARSRNLPLDIILPQNNSIRFNKPAVDLLTGRVRMRRLHIHHGTECCFLPRLLEKGFTFPLLEELVIIRTSEVGPQIFLFVSAPQLRRLHLTYTDCEKWHGLLVPSLEHFTLDYDPADWVPALLPEVFAHCRRLQTLSYRGATSSMWIGMRGVFPLQANPGPLVPLTGLQTLRLDMAVSPQFLRAVVGLRVLDEVEIVTSGSLPDQVTQELISEVFRGLDAVVELQFDKIEYRQSFSIRDRAGRIRRVSAAFGLLDQAWSLPQLWLELVQRLDIITTLQTLRANIIIWKDLVDAFAERPPDGELEMHLKLHRGYSPEFSHPYGRRLEALPVLQLNCPKLYKVVFHDYDPERIHWRESGLSRTSVILHLLTSITSTAPRISVCVSDAGLAKEAEDVTASALGAQFPVKYVLCSHC</sequence>
<accession>A0A165G0R0</accession>
<organism evidence="2 3">
    <name type="scientific">Exidia glandulosa HHB12029</name>
    <dbReference type="NCBI Taxonomy" id="1314781"/>
    <lineage>
        <taxon>Eukaryota</taxon>
        <taxon>Fungi</taxon>
        <taxon>Dikarya</taxon>
        <taxon>Basidiomycota</taxon>
        <taxon>Agaricomycotina</taxon>
        <taxon>Agaricomycetes</taxon>
        <taxon>Auriculariales</taxon>
        <taxon>Exidiaceae</taxon>
        <taxon>Exidia</taxon>
    </lineage>
</organism>
<dbReference type="SUPFAM" id="SSF81383">
    <property type="entry name" value="F-box domain"/>
    <property type="match status" value="1"/>
</dbReference>
<dbReference type="Gene3D" id="1.20.1280.50">
    <property type="match status" value="1"/>
</dbReference>
<dbReference type="Pfam" id="PF12937">
    <property type="entry name" value="F-box-like"/>
    <property type="match status" value="1"/>
</dbReference>
<dbReference type="InterPro" id="IPR036047">
    <property type="entry name" value="F-box-like_dom_sf"/>
</dbReference>
<protein>
    <recommendedName>
        <fullName evidence="1">F-box domain-containing protein</fullName>
    </recommendedName>
</protein>
<dbReference type="SUPFAM" id="SSF52047">
    <property type="entry name" value="RNI-like"/>
    <property type="match status" value="1"/>
</dbReference>
<reference evidence="2 3" key="1">
    <citation type="journal article" date="2016" name="Mol. Biol. Evol.">
        <title>Comparative Genomics of Early-Diverging Mushroom-Forming Fungi Provides Insights into the Origins of Lignocellulose Decay Capabilities.</title>
        <authorList>
            <person name="Nagy L.G."/>
            <person name="Riley R."/>
            <person name="Tritt A."/>
            <person name="Adam C."/>
            <person name="Daum C."/>
            <person name="Floudas D."/>
            <person name="Sun H."/>
            <person name="Yadav J.S."/>
            <person name="Pangilinan J."/>
            <person name="Larsson K.H."/>
            <person name="Matsuura K."/>
            <person name="Barry K."/>
            <person name="Labutti K."/>
            <person name="Kuo R."/>
            <person name="Ohm R.A."/>
            <person name="Bhattacharya S.S."/>
            <person name="Shirouzu T."/>
            <person name="Yoshinaga Y."/>
            <person name="Martin F.M."/>
            <person name="Grigoriev I.V."/>
            <person name="Hibbett D.S."/>
        </authorList>
    </citation>
    <scope>NUCLEOTIDE SEQUENCE [LARGE SCALE GENOMIC DNA]</scope>
    <source>
        <strain evidence="2 3">HHB12029</strain>
    </source>
</reference>
<dbReference type="Proteomes" id="UP000077266">
    <property type="component" value="Unassembled WGS sequence"/>
</dbReference>
<dbReference type="STRING" id="1314781.A0A165G0R0"/>
<name>A0A165G0R0_EXIGL</name>
<dbReference type="AlphaFoldDB" id="A0A165G0R0"/>